<dbReference type="InParanoid" id="D2W235"/>
<reference evidence="2 3" key="1">
    <citation type="journal article" date="2010" name="Cell">
        <title>The genome of Naegleria gruberi illuminates early eukaryotic versatility.</title>
        <authorList>
            <person name="Fritz-Laylin L.K."/>
            <person name="Prochnik S.E."/>
            <person name="Ginger M.L."/>
            <person name="Dacks J.B."/>
            <person name="Carpenter M.L."/>
            <person name="Field M.C."/>
            <person name="Kuo A."/>
            <person name="Paredez A."/>
            <person name="Chapman J."/>
            <person name="Pham J."/>
            <person name="Shu S."/>
            <person name="Neupane R."/>
            <person name="Cipriano M."/>
            <person name="Mancuso J."/>
            <person name="Tu H."/>
            <person name="Salamov A."/>
            <person name="Lindquist E."/>
            <person name="Shapiro H."/>
            <person name="Lucas S."/>
            <person name="Grigoriev I.V."/>
            <person name="Cande W.Z."/>
            <person name="Fulton C."/>
            <person name="Rokhsar D.S."/>
            <person name="Dawson S.C."/>
        </authorList>
    </citation>
    <scope>NUCLEOTIDE SEQUENCE [LARGE SCALE GENOMIC DNA]</scope>
    <source>
        <strain evidence="2 3">NEG-M</strain>
    </source>
</reference>
<dbReference type="Proteomes" id="UP000006671">
    <property type="component" value="Unassembled WGS sequence"/>
</dbReference>
<gene>
    <name evidence="2" type="ORF">NAEGRDRAFT_75445</name>
</gene>
<accession>D2W235</accession>
<feature type="region of interest" description="Disordered" evidence="1">
    <location>
        <begin position="43"/>
        <end position="84"/>
    </location>
</feature>
<dbReference type="VEuPathDB" id="AmoebaDB:NAEGRDRAFT_75445"/>
<feature type="compositionally biased region" description="Polar residues" evidence="1">
    <location>
        <begin position="275"/>
        <end position="297"/>
    </location>
</feature>
<feature type="compositionally biased region" description="Low complexity" evidence="1">
    <location>
        <begin position="504"/>
        <end position="514"/>
    </location>
</feature>
<sequence length="573" mass="64087">MFFKGKATFCPTMYWMVCGEVELRGDSSQPSSSEDVSSILFSNSDRQQPVDSSSFNITSKASSHEGHISIGSSSSETLRRKGDHHNSLVKSIKDRLVGLDHSRKASSSIRSSSSSEKDYQQQQMARMGYLVENSERQRGVLIVCNLFEESLSNGCTELEVSWVTKRCQIQPGQILYAPKVKAYKQDTVDEDSIQFFIVARYVKLVSQKSAIYQFFEPNSKKMLLEPSEFIQQEKNQKKRLFTDASTQISCDKENEVPTRIEEPFQQLLKKTKRLNSTPATTISKTASAPSASSNTKNSPKDSVASTSFSSNTKNKKEQCRQRIKAIKKKIMKKVEETQSKMDSSILPMSTTIVKTEQLEQRADSVIFDSGTPSFFNNGFISDIVVISDDEEEESHAKAHESLSTMQSITPLICSETPIIPSSRTIRVKRDLISEEDKEINLSSNSPITLSMLYSTANQVKEMCSILDKSPLLEISQKEENEAILTNENALFTQEQLAPQVDETSSSSRSGVSSSHNLELQKEYLKPLANRRTDFEKQGEPSNEGSNNTLEKDGVSSPNFNNSIVKEEENATSQ</sequence>
<proteinExistence type="predicted"/>
<feature type="compositionally biased region" description="Polar residues" evidence="1">
    <location>
        <begin position="539"/>
        <end position="548"/>
    </location>
</feature>
<keyword evidence="3" id="KW-1185">Reference proteome</keyword>
<name>D2W235_NAEGR</name>
<feature type="compositionally biased region" description="Basic and acidic residues" evidence="1">
    <location>
        <begin position="518"/>
        <end position="538"/>
    </location>
</feature>
<protein>
    <submittedName>
        <fullName evidence="2">Predicted protein</fullName>
    </submittedName>
</protein>
<dbReference type="RefSeq" id="XP_002669618.1">
    <property type="nucleotide sequence ID" value="XM_002669572.1"/>
</dbReference>
<feature type="region of interest" description="Disordered" evidence="1">
    <location>
        <begin position="497"/>
        <end position="573"/>
    </location>
</feature>
<dbReference type="GeneID" id="8856113"/>
<dbReference type="AlphaFoldDB" id="D2W235"/>
<evidence type="ECO:0000256" key="1">
    <source>
        <dbReference type="SAM" id="MobiDB-lite"/>
    </source>
</evidence>
<dbReference type="OrthoDB" id="10525690at2759"/>
<feature type="compositionally biased region" description="Basic and acidic residues" evidence="1">
    <location>
        <begin position="564"/>
        <end position="573"/>
    </location>
</feature>
<dbReference type="EMBL" id="GG738924">
    <property type="protein sequence ID" value="EFC36874.1"/>
    <property type="molecule type" value="Genomic_DNA"/>
</dbReference>
<evidence type="ECO:0000313" key="2">
    <source>
        <dbReference type="EMBL" id="EFC36874.1"/>
    </source>
</evidence>
<feature type="region of interest" description="Disordered" evidence="1">
    <location>
        <begin position="275"/>
        <end position="319"/>
    </location>
</feature>
<dbReference type="KEGG" id="ngr:NAEGRDRAFT_75445"/>
<feature type="compositionally biased region" description="Polar residues" evidence="1">
    <location>
        <begin position="43"/>
        <end position="61"/>
    </location>
</feature>
<evidence type="ECO:0000313" key="3">
    <source>
        <dbReference type="Proteomes" id="UP000006671"/>
    </source>
</evidence>
<organism evidence="3">
    <name type="scientific">Naegleria gruberi</name>
    <name type="common">Amoeba</name>
    <dbReference type="NCBI Taxonomy" id="5762"/>
    <lineage>
        <taxon>Eukaryota</taxon>
        <taxon>Discoba</taxon>
        <taxon>Heterolobosea</taxon>
        <taxon>Tetramitia</taxon>
        <taxon>Eutetramitia</taxon>
        <taxon>Vahlkampfiidae</taxon>
        <taxon>Naegleria</taxon>
    </lineage>
</organism>